<sequence>MCSYRFIVITRILEEIITQRVAMQEDNDDLQYSATVNTLNLSSLILPRGQLEDIPEDPLCEDSEDHDSDLETTNSESSKEFESSEEE</sequence>
<feature type="compositionally biased region" description="Acidic residues" evidence="1">
    <location>
        <begin position="53"/>
        <end position="70"/>
    </location>
</feature>
<accession>Q9SY49</accession>
<evidence type="ECO:0000313" key="2">
    <source>
        <dbReference type="EMBL" id="AAD15327.1"/>
    </source>
</evidence>
<gene>
    <name evidence="2" type="primary">T5L23.22</name>
    <name evidence="3" type="ordered locus">At4g03710</name>
</gene>
<reference evidence="3" key="5">
    <citation type="submission" date="2000-03" db="EMBL/GenBank/DDBJ databases">
        <authorList>
            <person name="Zhong J."/>
            <person name="Ma P."/>
            <person name="Parnell L.D."/>
            <person name="Chen C.N."/>
            <person name="Chen E.Y."/>
            <person name="Mewes H.W."/>
            <person name="Lemcke K."/>
            <person name="Mayer K.F.X."/>
        </authorList>
    </citation>
    <scope>NUCLEOTIDE SEQUENCE</scope>
</reference>
<reference evidence="2" key="3">
    <citation type="submission" date="1999-02" db="EMBL/GenBank/DDBJ databases">
        <authorList>
            <person name="Parnell L.D."/>
            <person name="Chen E.Y."/>
        </authorList>
    </citation>
    <scope>NUCLEOTIDE SEQUENCE</scope>
</reference>
<protein>
    <submittedName>
        <fullName evidence="3">Uncharacterized protein AT4g03710</fullName>
    </submittedName>
    <submittedName>
        <fullName evidence="2">Uncharacterized protein T5L23.22</fullName>
    </submittedName>
</protein>
<dbReference type="PIR" id="A85047">
    <property type="entry name" value="A85047"/>
</dbReference>
<reference evidence="2" key="1">
    <citation type="submission" date="1998-06" db="EMBL/GenBank/DDBJ databases">
        <title>BAC T5L23 from chromosome IV, position 19 cM.</title>
        <authorList>
            <person name="Zhong J."/>
            <person name="Ma P."/>
            <person name="Parnell L.D."/>
            <person name="Chen C.-N."/>
            <person name="Chen E.Y."/>
        </authorList>
    </citation>
    <scope>NUCLEOTIDE SEQUENCE</scope>
</reference>
<evidence type="ECO:0000313" key="3">
    <source>
        <dbReference type="EMBL" id="CAB77856.1"/>
    </source>
</evidence>
<organism evidence="2">
    <name type="scientific">Arabidopsis thaliana</name>
    <name type="common">Mouse-ear cress</name>
    <dbReference type="NCBI Taxonomy" id="3702"/>
    <lineage>
        <taxon>Eukaryota</taxon>
        <taxon>Viridiplantae</taxon>
        <taxon>Streptophyta</taxon>
        <taxon>Embryophyta</taxon>
        <taxon>Tracheophyta</taxon>
        <taxon>Spermatophyta</taxon>
        <taxon>Magnoliopsida</taxon>
        <taxon>eudicotyledons</taxon>
        <taxon>Gunneridae</taxon>
        <taxon>Pentapetalae</taxon>
        <taxon>rosids</taxon>
        <taxon>malvids</taxon>
        <taxon>Brassicales</taxon>
        <taxon>Brassicaceae</taxon>
        <taxon>Camelineae</taxon>
        <taxon>Arabidopsis</taxon>
    </lineage>
</organism>
<feature type="compositionally biased region" description="Basic and acidic residues" evidence="1">
    <location>
        <begin position="77"/>
        <end position="87"/>
    </location>
</feature>
<reference key="2">
    <citation type="journal article" date="1999" name="Nature">
        <title>Sequence and analysis of chromosome 4 of the plant Arabidopsis thaliana.</title>
        <authorList>
            <consortium name="EU"/>
            <consortium name="CSHL and WU Arabidopsis Sequencing Project"/>
            <person name="Mayer K."/>
            <person name="Schuller C."/>
            <person name="Wambutt R."/>
            <person name="Murphy G."/>
            <person name="Volckaert G."/>
            <person name="Pohl T."/>
            <person name="Dusterhoft A."/>
            <person name="Stiekema W."/>
            <person name="Entian K.D."/>
            <person name="Terryn N."/>
            <person name="Harris B."/>
            <person name="Ansorge W."/>
            <person name="Brandt P."/>
            <person name="Grivell L."/>
            <person name="Rieger M."/>
            <person name="Weichselgartner M."/>
            <person name="de Simone V."/>
            <person name="Obermaier B."/>
            <person name="Mache R."/>
            <person name="Muller M."/>
            <person name="Kreis M."/>
            <person name="Delseny M."/>
            <person name="Puigdomenech P."/>
            <person name="Watson M."/>
            <person name="Schmidtheini T."/>
            <person name="Reichert B."/>
            <person name="Portatelle D."/>
            <person name="Perez-Alonso M."/>
            <person name="Boutry M."/>
            <person name="Bancroft I."/>
            <person name="Vos P."/>
            <person name="Hoheisel J."/>
            <person name="Zimmermann W."/>
            <person name="Wedler H."/>
            <person name="Ridley P."/>
            <person name="Langham S.A."/>
            <person name="McCullagh B."/>
            <person name="Bilham L."/>
            <person name="Robben J."/>
            <person name="Van der Schueren J."/>
            <person name="Grymonprez B."/>
            <person name="Chuang Y.J."/>
            <person name="Vandenbussche F."/>
            <person name="Braeken M."/>
            <person name="Weltjens I."/>
            <person name="Voet M."/>
            <person name="Bastiaens I."/>
            <person name="Aert R."/>
            <person name="Defoor E."/>
            <person name="Weitzenegger T."/>
            <person name="Bothe G."/>
            <person name="Ramsperger U."/>
            <person name="Hilbert H."/>
            <person name="Braun M."/>
            <person name="Holzer E."/>
            <person name="Brandt A."/>
            <person name="Peters S."/>
            <person name="van Staveren M."/>
            <person name="Dirske W."/>
            <person name="Mooijman P."/>
            <person name="Klein Lankhorst R."/>
            <person name="Rose M."/>
            <person name="Hauf J."/>
            <person name="Kotter P."/>
            <person name="Berneiser S."/>
            <person name="Hempel S."/>
            <person name="Feldpausch M."/>
            <person name="Lamberth S."/>
            <person name="Van den Daele H."/>
            <person name="De Keyser A."/>
            <person name="Buysshaert C."/>
            <person name="Gielen J."/>
            <person name="Villarroel R."/>
            <person name="De Clercq R."/>
            <person name="Van Montagu M."/>
            <person name="Rogers J."/>
            <person name="Cronin A."/>
            <person name="Quail M."/>
            <person name="Bray-Allen S."/>
            <person name="Clark L."/>
            <person name="Doggett J."/>
            <person name="Hall S."/>
            <person name="Kay M."/>
            <person name="Lennard N."/>
            <person name="McLay K."/>
            <person name="Mayes R."/>
            <person name="Pettett A."/>
            <person name="Rajandream M.A."/>
            <person name="Lyne M."/>
            <person name="Benes V."/>
            <person name="Rechmann S."/>
            <person name="Borkova D."/>
            <person name="Blocker H."/>
            <person name="Scharfe M."/>
            <person name="Grimm M."/>
            <person name="Lohnert T.H."/>
            <person name="Dose S."/>
            <person name="de Haan M."/>
            <person name="Maarse A."/>
            <person name="Schafer M."/>
            <person name="Muller-Auer S."/>
            <person name="Gabel C."/>
            <person name="Fuchs M."/>
            <person name="Fartmann B."/>
            <person name="Granderath K."/>
            <person name="Dauner D."/>
            <person name="Herzl A."/>
            <person name="Neumann S."/>
            <person name="Argiriou A."/>
            <person name="Vitale D."/>
            <person name="Liguori R."/>
            <person name="Piravandi E."/>
            <person name="Massenet O."/>
            <person name="Quigley F."/>
            <person name="Clabauld G."/>
            <person name="Mundlein A."/>
            <person name="Felber R."/>
            <person name="Schnabl S."/>
            <person name="Hiller R."/>
            <person name="Schmidt W."/>
            <person name="Lecharny A."/>
            <person name="Aubourg S."/>
            <person name="Chefdor F."/>
            <person name="Cooke R."/>
            <person name="Berger C."/>
            <person name="Montfort A."/>
            <person name="Casacuberta E."/>
            <person name="Gibbons T."/>
            <person name="Weber N."/>
            <person name="Vandenbol M."/>
            <person name="Bargues M."/>
            <person name="Terol J."/>
            <person name="Torres A."/>
            <person name="Perez-Perez A."/>
            <person name="Purnelle B."/>
            <person name="Bent E."/>
            <person name="Johnson S."/>
            <person name="Tacon D."/>
            <person name="Jesse T."/>
            <person name="Heijnen L."/>
            <person name="Schwarz S."/>
            <person name="Scholler P."/>
            <person name="Heber S."/>
            <person name="Francs P."/>
            <person name="Bielke C."/>
            <person name="Frishman D."/>
            <person name="Haase D."/>
            <person name="Lemcke K."/>
            <person name="Mewes H.W."/>
            <person name="Stocker S."/>
            <person name="Zaccaria P."/>
            <person name="Bevan M."/>
            <person name="Wilson R.K."/>
            <person name="de la Bastide M."/>
            <person name="Habermann K."/>
            <person name="Parnell L."/>
            <person name="Dedhia N."/>
            <person name="Gnoj L."/>
            <person name="Schutz K."/>
            <person name="Huang E."/>
            <person name="Spiegel L."/>
            <person name="Sehkon M."/>
            <person name="Murray J."/>
            <person name="Sheet P."/>
            <person name="Cordes M."/>
            <person name="Abu-Threideh J."/>
            <person name="Stoneking T."/>
            <person name="Kalicki J."/>
            <person name="Graves T."/>
            <person name="Harmon G."/>
            <person name="Edwards J."/>
            <person name="Latreille P."/>
            <person name="Courtney L."/>
            <person name="Cloud J."/>
            <person name="Abbott A."/>
            <person name="Scott K."/>
            <person name="Johnson D."/>
            <person name="Minx P."/>
            <person name="Bentley D."/>
            <person name="Fulton B."/>
            <person name="Miller N."/>
            <person name="Greco T."/>
            <person name="Kemp K."/>
            <person name="Kramer J."/>
            <person name="Fulton L."/>
            <person name="Mardis E."/>
            <person name="Dante M."/>
            <person name="Pepin K."/>
            <person name="Hillier L."/>
            <person name="Nelson J."/>
            <person name="Spieth J."/>
            <person name="Ryan E."/>
            <person name="Andrews S."/>
            <person name="Geisel C."/>
            <person name="Layman D."/>
            <person name="Du H."/>
            <person name="Ali J."/>
            <person name="Berghoff A."/>
            <person name="Jones K."/>
            <person name="Drone K."/>
            <person name="Cotton M."/>
            <person name="Joshu C."/>
            <person name="Antonoiu B."/>
            <person name="Zidanic M."/>
            <person name="Strong C."/>
            <person name="Sun H."/>
            <person name="Lamar B."/>
            <person name="Yordan C."/>
            <person name="Ma P."/>
            <person name="Zhong J."/>
            <person name="Preston R."/>
            <person name="Vil D."/>
            <person name="Shekher M."/>
            <person name="Matero A."/>
            <person name="Shah R."/>
            <person name="Swaby I.K."/>
            <person name="O'Shaughnessy A."/>
            <person name="Rodriguez M."/>
            <person name="Hoffmann J."/>
            <person name="Till S."/>
            <person name="Granat S."/>
            <person name="Shohdy N."/>
            <person name="Hasegawa A."/>
            <person name="Hameed A."/>
            <person name="Lodhi M."/>
            <person name="Johnson A."/>
            <person name="Chen E."/>
            <person name="Marra M."/>
            <person name="Martienssen R."/>
            <person name="McCombie W.R."/>
        </authorList>
    </citation>
    <scope>NUCLEOTIDE SEQUENCE [LARGE SCALE GENOMIC DNA]</scope>
    <source>
        <strain>cv. Columbia</strain>
    </source>
</reference>
<reference evidence="3" key="4">
    <citation type="submission" date="2000-03" db="EMBL/GenBank/DDBJ databases">
        <authorList>
            <person name="EU Arabidopsis sequencing project"/>
        </authorList>
    </citation>
    <scope>NUCLEOTIDE SEQUENCE</scope>
</reference>
<proteinExistence type="predicted"/>
<dbReference type="EMBL" id="AL161497">
    <property type="protein sequence ID" value="CAB77856.1"/>
    <property type="molecule type" value="Genomic_DNA"/>
</dbReference>
<feature type="region of interest" description="Disordered" evidence="1">
    <location>
        <begin position="52"/>
        <end position="87"/>
    </location>
</feature>
<evidence type="ECO:0000256" key="1">
    <source>
        <dbReference type="SAM" id="MobiDB-lite"/>
    </source>
</evidence>
<dbReference type="EMBL" id="AC005142">
    <property type="protein sequence ID" value="AAD15327.1"/>
    <property type="molecule type" value="Genomic_DNA"/>
</dbReference>
<name>Q9SY49_ARATH</name>
<dbReference type="AlphaFoldDB" id="Q9SY49"/>